<evidence type="ECO:0000256" key="2">
    <source>
        <dbReference type="SAM" id="SignalP"/>
    </source>
</evidence>
<sequence length="234" mass="25018">MKKMTISILAASMISGAALSSEPGWRAGGGANISSFGSSALDQHGTVTDTDNGILIEGGYDFNGIAGVKFGLSTSYPELTHTSADQTTRSQLDGSANSLFVGTDLGYTFELGNKFDIKPYVELGVAYTMVDLTLKQSSNGNDLPSQGTDTGNWNGYYGVGVRTMYNNNLYFDVTAATMDLQAVSLSISMNQVPLEQLLVGNFNTQQEQRSKLTVLSLAAPWFDSYASCYPPSFL</sequence>
<feature type="signal peptide" evidence="2">
    <location>
        <begin position="1"/>
        <end position="20"/>
    </location>
</feature>
<dbReference type="Proteomes" id="UP000029228">
    <property type="component" value="Unassembled WGS sequence"/>
</dbReference>
<protein>
    <recommendedName>
        <fullName evidence="3">Outer membrane protein beta-barrel domain-containing protein</fullName>
    </recommendedName>
</protein>
<feature type="domain" description="Outer membrane protein beta-barrel" evidence="3">
    <location>
        <begin position="7"/>
        <end position="180"/>
    </location>
</feature>
<feature type="chain" id="PRO_5001863390" description="Outer membrane protein beta-barrel domain-containing protein" evidence="2">
    <location>
        <begin position="21"/>
        <end position="234"/>
    </location>
</feature>
<keyword evidence="5" id="KW-1185">Reference proteome</keyword>
<evidence type="ECO:0000313" key="4">
    <source>
        <dbReference type="EMBL" id="GAL21186.1"/>
    </source>
</evidence>
<dbReference type="AlphaFoldDB" id="A0A090S0V2"/>
<organism evidence="4 5">
    <name type="scientific">Vibrio maritimus</name>
    <dbReference type="NCBI Taxonomy" id="990268"/>
    <lineage>
        <taxon>Bacteria</taxon>
        <taxon>Pseudomonadati</taxon>
        <taxon>Pseudomonadota</taxon>
        <taxon>Gammaproteobacteria</taxon>
        <taxon>Vibrionales</taxon>
        <taxon>Vibrionaceae</taxon>
        <taxon>Vibrio</taxon>
    </lineage>
</organism>
<dbReference type="EMBL" id="BBMR01000007">
    <property type="protein sequence ID" value="GAL21186.1"/>
    <property type="molecule type" value="Genomic_DNA"/>
</dbReference>
<gene>
    <name evidence="4" type="ORF">JCM19235_461</name>
</gene>
<name>A0A090S0V2_9VIBR</name>
<keyword evidence="1 2" id="KW-0732">Signal</keyword>
<reference evidence="4 5" key="1">
    <citation type="submission" date="2014-09" db="EMBL/GenBank/DDBJ databases">
        <title>Vibrio maritimus JCM 19235. (C45) whole genome shotgun sequence.</title>
        <authorList>
            <person name="Sawabe T."/>
            <person name="Meirelles P."/>
            <person name="Nakanishi M."/>
            <person name="Sayaka M."/>
            <person name="Hattori M."/>
            <person name="Ohkuma M."/>
        </authorList>
    </citation>
    <scope>NUCLEOTIDE SEQUENCE [LARGE SCALE GENOMIC DNA]</scope>
    <source>
        <strain evidence="5">JCM19235</strain>
    </source>
</reference>
<accession>A0A090S0V2</accession>
<dbReference type="Gene3D" id="2.40.160.20">
    <property type="match status" value="1"/>
</dbReference>
<reference evidence="4 5" key="2">
    <citation type="submission" date="2014-09" db="EMBL/GenBank/DDBJ databases">
        <authorList>
            <consortium name="NBRP consortium"/>
            <person name="Sawabe T."/>
            <person name="Meirelles P."/>
            <person name="Nakanishi M."/>
            <person name="Sayaka M."/>
            <person name="Hattori M."/>
            <person name="Ohkuma M."/>
        </authorList>
    </citation>
    <scope>NUCLEOTIDE SEQUENCE [LARGE SCALE GENOMIC DNA]</scope>
    <source>
        <strain evidence="5">JCM19235</strain>
    </source>
</reference>
<evidence type="ECO:0000256" key="1">
    <source>
        <dbReference type="ARBA" id="ARBA00022729"/>
    </source>
</evidence>
<dbReference type="Pfam" id="PF13505">
    <property type="entry name" value="OMP_b-brl"/>
    <property type="match status" value="1"/>
</dbReference>
<proteinExistence type="predicted"/>
<dbReference type="SUPFAM" id="SSF56925">
    <property type="entry name" value="OMPA-like"/>
    <property type="match status" value="1"/>
</dbReference>
<evidence type="ECO:0000313" key="5">
    <source>
        <dbReference type="Proteomes" id="UP000029228"/>
    </source>
</evidence>
<dbReference type="InterPro" id="IPR011250">
    <property type="entry name" value="OMP/PagP_B-barrel"/>
</dbReference>
<comment type="caution">
    <text evidence="4">The sequence shown here is derived from an EMBL/GenBank/DDBJ whole genome shotgun (WGS) entry which is preliminary data.</text>
</comment>
<dbReference type="InterPro" id="IPR027385">
    <property type="entry name" value="Beta-barrel_OMP"/>
</dbReference>
<evidence type="ECO:0000259" key="3">
    <source>
        <dbReference type="Pfam" id="PF13505"/>
    </source>
</evidence>